<sequence>QNVNVYLLIKACLFLFIEHFRNLSQLKTILSGVFSMTSKLMSEQQFIHHGDFAVSLSDVMETWKYLLHDKLGLLYENMEEPENYADFKKAYHTFLASSNMLDIIDIYQKSPELFTSYLLFLCGKQVCLNY</sequence>
<keyword evidence="6" id="KW-0227">DNA damage</keyword>
<evidence type="ECO:0000256" key="4">
    <source>
        <dbReference type="ARBA" id="ARBA00014320"/>
    </source>
</evidence>
<evidence type="ECO:0000256" key="1">
    <source>
        <dbReference type="ARBA" id="ARBA00004123"/>
    </source>
</evidence>
<dbReference type="AlphaFoldDB" id="A0A803Y7K1"/>
<name>A0A803Y7K1_MELGA</name>
<dbReference type="PANTHER" id="PTHR32121:SF0">
    <property type="entry name" value="PCNA-INTERACTING PARTNER"/>
    <property type="match status" value="1"/>
</dbReference>
<dbReference type="GO" id="GO:0005634">
    <property type="term" value="C:nucleus"/>
    <property type="evidence" value="ECO:0007669"/>
    <property type="project" value="UniProtKB-SubCell"/>
</dbReference>
<reference evidence="12 13" key="1">
    <citation type="journal article" date="2010" name="PLoS Biol.">
        <title>Multi-platform next-generation sequencing of the domestic turkey (Meleagris gallopavo): genome assembly and analysis.</title>
        <authorList>
            <person name="Dalloul R.A."/>
            <person name="Long J.A."/>
            <person name="Zimin A.V."/>
            <person name="Aslam L."/>
            <person name="Beal K."/>
            <person name="Blomberg L.A."/>
            <person name="Bouffard P."/>
            <person name="Burt D.W."/>
            <person name="Crasta O."/>
            <person name="Crooijmans R.P."/>
            <person name="Cooper K."/>
            <person name="Coulombe R.A."/>
            <person name="De S."/>
            <person name="Delany M.E."/>
            <person name="Dodgson J.B."/>
            <person name="Dong J.J."/>
            <person name="Evans C."/>
            <person name="Frederickson K.M."/>
            <person name="Flicek P."/>
            <person name="Florea L."/>
            <person name="Folkerts O."/>
            <person name="Groenen M.A."/>
            <person name="Harkins T.T."/>
            <person name="Herrero J."/>
            <person name="Hoffmann S."/>
            <person name="Megens H.J."/>
            <person name="Jiang A."/>
            <person name="de Jong P."/>
            <person name="Kaiser P."/>
            <person name="Kim H."/>
            <person name="Kim K.W."/>
            <person name="Kim S."/>
            <person name="Langenberger D."/>
            <person name="Lee M.K."/>
            <person name="Lee T."/>
            <person name="Mane S."/>
            <person name="Marcais G."/>
            <person name="Marz M."/>
            <person name="McElroy A.P."/>
            <person name="Modise T."/>
            <person name="Nefedov M."/>
            <person name="Notredame C."/>
            <person name="Paton I.R."/>
            <person name="Payne W.S."/>
            <person name="Pertea G."/>
            <person name="Prickett D."/>
            <person name="Puiu D."/>
            <person name="Qioa D."/>
            <person name="Raineri E."/>
            <person name="Ruffier M."/>
            <person name="Salzberg S.L."/>
            <person name="Schatz M.C."/>
            <person name="Scheuring C."/>
            <person name="Schmidt C.J."/>
            <person name="Schroeder S."/>
            <person name="Searle S.M."/>
            <person name="Smith E.J."/>
            <person name="Smith J."/>
            <person name="Sonstegard T.S."/>
            <person name="Stadler P.F."/>
            <person name="Tafer H."/>
            <person name="Tu Z.J."/>
            <person name="Van Tassell C.P."/>
            <person name="Vilella A.J."/>
            <person name="Williams K.P."/>
            <person name="Yorke J.A."/>
            <person name="Zhang L."/>
            <person name="Zhang H.B."/>
            <person name="Zhang X."/>
            <person name="Zhang Y."/>
            <person name="Reed K.M."/>
        </authorList>
    </citation>
    <scope>NUCLEOTIDE SEQUENCE [LARGE SCALE GENOMIC DNA]</scope>
</reference>
<protein>
    <recommendedName>
        <fullName evidence="4">PCNA-interacting partner</fullName>
    </recommendedName>
    <alternativeName>
        <fullName evidence="10">PARP-1 binding protein</fullName>
    </alternativeName>
    <alternativeName>
        <fullName evidence="11">PARP1-binding protein</fullName>
    </alternativeName>
</protein>
<dbReference type="Proteomes" id="UP000001645">
    <property type="component" value="Chromosome 1"/>
</dbReference>
<keyword evidence="7" id="KW-0238">DNA-binding</keyword>
<dbReference type="PANTHER" id="PTHR32121">
    <property type="entry name" value="PCNA-INTERACTING PARTNER"/>
    <property type="match status" value="1"/>
</dbReference>
<evidence type="ECO:0000256" key="2">
    <source>
        <dbReference type="ARBA" id="ARBA00004496"/>
    </source>
</evidence>
<accession>A0A803Y7K1</accession>
<dbReference type="Ensembl" id="ENSMGAT00000032722.1">
    <property type="protein sequence ID" value="ENSMGAP00000027748.1"/>
    <property type="gene ID" value="ENSMGAG00000019796.1"/>
</dbReference>
<evidence type="ECO:0000256" key="7">
    <source>
        <dbReference type="ARBA" id="ARBA00023125"/>
    </source>
</evidence>
<evidence type="ECO:0000313" key="13">
    <source>
        <dbReference type="Proteomes" id="UP000001645"/>
    </source>
</evidence>
<dbReference type="GO" id="GO:0000785">
    <property type="term" value="C:chromatin"/>
    <property type="evidence" value="ECO:0007669"/>
    <property type="project" value="TreeGrafter"/>
</dbReference>
<evidence type="ECO:0000256" key="5">
    <source>
        <dbReference type="ARBA" id="ARBA00022490"/>
    </source>
</evidence>
<organism evidence="12 13">
    <name type="scientific">Meleagris gallopavo</name>
    <name type="common">Wild turkey</name>
    <dbReference type="NCBI Taxonomy" id="9103"/>
    <lineage>
        <taxon>Eukaryota</taxon>
        <taxon>Metazoa</taxon>
        <taxon>Chordata</taxon>
        <taxon>Craniata</taxon>
        <taxon>Vertebrata</taxon>
        <taxon>Euteleostomi</taxon>
        <taxon>Archelosauria</taxon>
        <taxon>Archosauria</taxon>
        <taxon>Dinosauria</taxon>
        <taxon>Saurischia</taxon>
        <taxon>Theropoda</taxon>
        <taxon>Coelurosauria</taxon>
        <taxon>Aves</taxon>
        <taxon>Neognathae</taxon>
        <taxon>Galloanserae</taxon>
        <taxon>Galliformes</taxon>
        <taxon>Phasianidae</taxon>
        <taxon>Meleagridinae</taxon>
        <taxon>Meleagris</taxon>
    </lineage>
</organism>
<comment type="similarity">
    <text evidence="3">Belongs to the PARI family.</text>
</comment>
<dbReference type="InParanoid" id="A0A803Y7K1"/>
<dbReference type="GO" id="GO:0003677">
    <property type="term" value="F:DNA binding"/>
    <property type="evidence" value="ECO:0007669"/>
    <property type="project" value="UniProtKB-KW"/>
</dbReference>
<evidence type="ECO:0000256" key="9">
    <source>
        <dbReference type="ARBA" id="ARBA00023242"/>
    </source>
</evidence>
<evidence type="ECO:0000256" key="3">
    <source>
        <dbReference type="ARBA" id="ARBA00009135"/>
    </source>
</evidence>
<reference evidence="12" key="3">
    <citation type="submission" date="2025-09" db="UniProtKB">
        <authorList>
            <consortium name="Ensembl"/>
        </authorList>
    </citation>
    <scope>IDENTIFICATION</scope>
</reference>
<keyword evidence="5" id="KW-0963">Cytoplasm</keyword>
<evidence type="ECO:0000256" key="10">
    <source>
        <dbReference type="ARBA" id="ARBA00031632"/>
    </source>
</evidence>
<dbReference type="GeneTree" id="ENSGT00390000006088"/>
<comment type="subcellular location">
    <subcellularLocation>
        <location evidence="2">Cytoplasm</location>
    </subcellularLocation>
    <subcellularLocation>
        <location evidence="1">Nucleus</location>
    </subcellularLocation>
</comment>
<keyword evidence="8" id="KW-0234">DNA repair</keyword>
<dbReference type="InterPro" id="IPR038932">
    <property type="entry name" value="PARPBP"/>
</dbReference>
<keyword evidence="13" id="KW-1185">Reference proteome</keyword>
<evidence type="ECO:0000256" key="11">
    <source>
        <dbReference type="ARBA" id="ARBA00032731"/>
    </source>
</evidence>
<dbReference type="GO" id="GO:0006281">
    <property type="term" value="P:DNA repair"/>
    <property type="evidence" value="ECO:0007669"/>
    <property type="project" value="UniProtKB-KW"/>
</dbReference>
<reference evidence="12" key="2">
    <citation type="submission" date="2025-08" db="UniProtKB">
        <authorList>
            <consortium name="Ensembl"/>
        </authorList>
    </citation>
    <scope>IDENTIFICATION</scope>
</reference>
<evidence type="ECO:0000313" key="12">
    <source>
        <dbReference type="Ensembl" id="ENSMGAP00000027748.1"/>
    </source>
</evidence>
<dbReference type="GO" id="GO:2000042">
    <property type="term" value="P:negative regulation of double-strand break repair via homologous recombination"/>
    <property type="evidence" value="ECO:0007669"/>
    <property type="project" value="InterPro"/>
</dbReference>
<evidence type="ECO:0000256" key="8">
    <source>
        <dbReference type="ARBA" id="ARBA00023204"/>
    </source>
</evidence>
<dbReference type="GO" id="GO:0005737">
    <property type="term" value="C:cytoplasm"/>
    <property type="evidence" value="ECO:0007669"/>
    <property type="project" value="UniProtKB-SubCell"/>
</dbReference>
<keyword evidence="9" id="KW-0539">Nucleus</keyword>
<evidence type="ECO:0000256" key="6">
    <source>
        <dbReference type="ARBA" id="ARBA00022763"/>
    </source>
</evidence>
<proteinExistence type="inferred from homology"/>